<comment type="caution">
    <text evidence="8">Lacks conserved residue(s) required for the propagation of feature annotation.</text>
</comment>
<dbReference type="InterPro" id="IPR020591">
    <property type="entry name" value="Chromosome_initiator_DnaA-like"/>
</dbReference>
<dbReference type="SMART" id="SM00760">
    <property type="entry name" value="Bac_DnaA_C"/>
    <property type="match status" value="1"/>
</dbReference>
<dbReference type="Pfam" id="PF00308">
    <property type="entry name" value="Bac_DnaA"/>
    <property type="match status" value="1"/>
</dbReference>
<keyword evidence="2 8" id="KW-0963">Cytoplasm</keyword>
<dbReference type="PRINTS" id="PR00051">
    <property type="entry name" value="DNAA"/>
</dbReference>
<keyword evidence="7 8" id="KW-0238">DNA-binding</keyword>
<dbReference type="HAMAP" id="MF_00377">
    <property type="entry name" value="DnaA_bact"/>
    <property type="match status" value="1"/>
</dbReference>
<dbReference type="InterPro" id="IPR024633">
    <property type="entry name" value="DnaA_N_dom"/>
</dbReference>
<dbReference type="InterPro" id="IPR010921">
    <property type="entry name" value="Trp_repressor/repl_initiator"/>
</dbReference>
<dbReference type="InterPro" id="IPR001957">
    <property type="entry name" value="Chromosome_initiator_DnaA"/>
</dbReference>
<feature type="region of interest" description="Domain I, interacts with DnaA modulators" evidence="8">
    <location>
        <begin position="1"/>
        <end position="115"/>
    </location>
</feature>
<evidence type="ECO:0000256" key="5">
    <source>
        <dbReference type="ARBA" id="ARBA00022840"/>
    </source>
</evidence>
<comment type="subunit">
    <text evidence="8">Oligomerizes as a right-handed, spiral filament on DNA at oriC.</text>
</comment>
<dbReference type="Pfam" id="PF11638">
    <property type="entry name" value="DnaA_N"/>
    <property type="match status" value="1"/>
</dbReference>
<accession>A0ABT9BEC0</accession>
<dbReference type="PANTHER" id="PTHR30050">
    <property type="entry name" value="CHROMOSOMAL REPLICATION INITIATOR PROTEIN DNAA"/>
    <property type="match status" value="1"/>
</dbReference>
<dbReference type="PROSITE" id="PS01008">
    <property type="entry name" value="DNAA"/>
    <property type="match status" value="1"/>
</dbReference>
<evidence type="ECO:0000256" key="7">
    <source>
        <dbReference type="ARBA" id="ARBA00023125"/>
    </source>
</evidence>
<dbReference type="NCBIfam" id="TIGR00362">
    <property type="entry name" value="DnaA"/>
    <property type="match status" value="1"/>
</dbReference>
<evidence type="ECO:0000256" key="1">
    <source>
        <dbReference type="ARBA" id="ARBA00006583"/>
    </source>
</evidence>
<dbReference type="SMART" id="SM00382">
    <property type="entry name" value="AAA"/>
    <property type="match status" value="1"/>
</dbReference>
<keyword evidence="6 8" id="KW-0446">Lipid-binding</keyword>
<dbReference type="InterPro" id="IPR003593">
    <property type="entry name" value="AAA+_ATPase"/>
</dbReference>
<gene>
    <name evidence="8 15" type="primary">dnaA</name>
    <name evidence="15" type="ORF">Q5H93_17885</name>
</gene>
<evidence type="ECO:0000256" key="4">
    <source>
        <dbReference type="ARBA" id="ARBA00022741"/>
    </source>
</evidence>
<evidence type="ECO:0000256" key="10">
    <source>
        <dbReference type="RuleBase" id="RU000577"/>
    </source>
</evidence>
<dbReference type="Gene3D" id="1.10.1750.10">
    <property type="match status" value="1"/>
</dbReference>
<dbReference type="InterPro" id="IPR013159">
    <property type="entry name" value="DnaA_C"/>
</dbReference>
<dbReference type="PANTHER" id="PTHR30050:SF2">
    <property type="entry name" value="CHROMOSOMAL REPLICATION INITIATOR PROTEIN DNAA"/>
    <property type="match status" value="1"/>
</dbReference>
<comment type="function">
    <text evidence="8 10">Plays an essential role in the initiation and regulation of chromosomal replication. ATP-DnaA binds to the origin of replication (oriC) to initiate formation of the DNA replication initiation complex once per cell cycle. Binds the DnaA box (a 9 base pair repeat at the origin) and separates the double-stranded (ds)DNA. Forms a right-handed helical filament on oriC DNA; dsDNA binds to the exterior of the filament while single-stranded (ss)DNA is stabiized in the filament's interior. The ATP-DnaA-oriC complex binds and stabilizes one strand of the AT-rich DNA unwinding element (DUE), permitting loading of DNA polymerase. After initiation quickly degrades to an ADP-DnaA complex that is not apt for DNA replication. Binds acidic phospholipids.</text>
</comment>
<dbReference type="CDD" id="cd06571">
    <property type="entry name" value="Bac_DnaA_C"/>
    <property type="match status" value="1"/>
</dbReference>
<comment type="caution">
    <text evidence="15">The sequence shown here is derived from an EMBL/GenBank/DDBJ whole genome shotgun (WGS) entry which is preliminary data.</text>
</comment>
<evidence type="ECO:0000313" key="16">
    <source>
        <dbReference type="Proteomes" id="UP001176429"/>
    </source>
</evidence>
<feature type="domain" description="Chromosomal replication initiator DnaA C-terminal" evidence="14">
    <location>
        <begin position="423"/>
        <end position="492"/>
    </location>
</feature>
<feature type="binding site" evidence="8">
    <location>
        <position position="224"/>
    </location>
    <ligand>
        <name>ATP</name>
        <dbReference type="ChEBI" id="CHEBI:30616"/>
    </ligand>
</feature>
<reference evidence="15" key="1">
    <citation type="submission" date="2023-07" db="EMBL/GenBank/DDBJ databases">
        <authorList>
            <person name="Kim M.K."/>
        </authorList>
    </citation>
    <scope>NUCLEOTIDE SEQUENCE</scope>
    <source>
        <strain evidence="15">ASUV-10-1</strain>
    </source>
</reference>
<dbReference type="EMBL" id="JAUQSY010000012">
    <property type="protein sequence ID" value="MDO7876621.1"/>
    <property type="molecule type" value="Genomic_DNA"/>
</dbReference>
<evidence type="ECO:0000256" key="3">
    <source>
        <dbReference type="ARBA" id="ARBA00022705"/>
    </source>
</evidence>
<evidence type="ECO:0000256" key="11">
    <source>
        <dbReference type="RuleBase" id="RU004227"/>
    </source>
</evidence>
<evidence type="ECO:0000256" key="12">
    <source>
        <dbReference type="SAM" id="MobiDB-lite"/>
    </source>
</evidence>
<keyword evidence="16" id="KW-1185">Reference proteome</keyword>
<evidence type="ECO:0000256" key="8">
    <source>
        <dbReference type="HAMAP-Rule" id="MF_00377"/>
    </source>
</evidence>
<comment type="subcellular location">
    <subcellularLocation>
        <location evidence="8">Cytoplasm</location>
    </subcellularLocation>
</comment>
<dbReference type="SUPFAM" id="SSF48295">
    <property type="entry name" value="TrpR-like"/>
    <property type="match status" value="1"/>
</dbReference>
<comment type="similarity">
    <text evidence="1 8 11">Belongs to the DnaA family.</text>
</comment>
<dbReference type="RefSeq" id="WP_305007993.1">
    <property type="nucleotide sequence ID" value="NZ_JAUQSY010000012.1"/>
</dbReference>
<dbReference type="CDD" id="cd00009">
    <property type="entry name" value="AAA"/>
    <property type="match status" value="1"/>
</dbReference>
<dbReference type="Gene3D" id="1.10.8.60">
    <property type="match status" value="1"/>
</dbReference>
<dbReference type="InterPro" id="IPR027417">
    <property type="entry name" value="P-loop_NTPase"/>
</dbReference>
<dbReference type="InterPro" id="IPR013317">
    <property type="entry name" value="DnaA_dom"/>
</dbReference>
<dbReference type="SUPFAM" id="SSF52540">
    <property type="entry name" value="P-loop containing nucleoside triphosphate hydrolases"/>
    <property type="match status" value="1"/>
</dbReference>
<dbReference type="Gene3D" id="3.40.50.300">
    <property type="entry name" value="P-loop containing nucleotide triphosphate hydrolases"/>
    <property type="match status" value="1"/>
</dbReference>
<evidence type="ECO:0000259" key="13">
    <source>
        <dbReference type="SMART" id="SM00382"/>
    </source>
</evidence>
<feature type="binding site" evidence="8">
    <location>
        <position position="225"/>
    </location>
    <ligand>
        <name>ATP</name>
        <dbReference type="ChEBI" id="CHEBI:30616"/>
    </ligand>
</feature>
<feature type="domain" description="AAA+ ATPase" evidence="13">
    <location>
        <begin position="211"/>
        <end position="347"/>
    </location>
</feature>
<keyword evidence="4 8" id="KW-0547">Nucleotide-binding</keyword>
<evidence type="ECO:0000313" key="15">
    <source>
        <dbReference type="EMBL" id="MDO7876621.1"/>
    </source>
</evidence>
<evidence type="ECO:0000259" key="14">
    <source>
        <dbReference type="SMART" id="SM00760"/>
    </source>
</evidence>
<comment type="domain">
    <text evidence="8">Domain I is involved in oligomerization and binding regulators, domain II is flexibile and of varying length in different bacteria, domain III forms the AAA+ region, while domain IV binds dsDNA.</text>
</comment>
<keyword evidence="3 8" id="KW-0235">DNA replication</keyword>
<protein>
    <recommendedName>
        <fullName evidence="8 9">Chromosomal replication initiator protein DnaA</fullName>
    </recommendedName>
</protein>
<dbReference type="InterPro" id="IPR038454">
    <property type="entry name" value="DnaA_N_sf"/>
</dbReference>
<feature type="region of interest" description="Domain IV, binds dsDNA" evidence="8">
    <location>
        <begin position="396"/>
        <end position="515"/>
    </location>
</feature>
<name>A0ABT9BEC0_9BACT</name>
<evidence type="ECO:0000256" key="6">
    <source>
        <dbReference type="ARBA" id="ARBA00023121"/>
    </source>
</evidence>
<feature type="binding site" evidence="8">
    <location>
        <position position="226"/>
    </location>
    <ligand>
        <name>ATP</name>
        <dbReference type="ChEBI" id="CHEBI:30616"/>
    </ligand>
</feature>
<sequence>MLKDFRTVWAGCLRTIAAEIGEQSFKTWFRPIIPVELKGNVLTIQVPSAYFYDWLEEHYVDELRRALYQELGREGRLEYSVVVDQGNEQARPRTLHLPTTRKAAAPDPHDTPAVAHPTPPSAPMGNPLAGSGRAAAARYVSSADTRRAAPGAQTTFAVPRNPFESVKPMDGNLVPSQLNGSYTFDNYIEGDCNRLARSAGLAVANKPGTTSFNPLMVYGGVGLGKTHLVQAIGNHIKATAPERFVLYVSAEKFTNQFIDSVQRTAVQEFANFYLQVDALILDDVQFLANKGKTQEMFFHIFNHLHQSGKQIVMTSDRPPKDLQGLEDRLLNRFKWGLTADVQSPDFETRVAIIRNKMDQDGIDIPPPHVVDYLANSVHTNVRELEGVIASLVAQSSLSRRDIDLEMVKQALRHIIEEVEAEVNLDFIQKTVAAYFGISVDLLKDKTRKKEVVTARQVAMYFAKHHTSHTLKTIGFHFGGRDHTTVMHSVQTVSDLVDSDKKFREQVDELRKKFAK</sequence>
<dbReference type="Pfam" id="PF08299">
    <property type="entry name" value="Bac_DnaA_C"/>
    <property type="match status" value="1"/>
</dbReference>
<organism evidence="15 16">
    <name type="scientific">Hymenobacter aranciens</name>
    <dbReference type="NCBI Taxonomy" id="3063996"/>
    <lineage>
        <taxon>Bacteria</taxon>
        <taxon>Pseudomonadati</taxon>
        <taxon>Bacteroidota</taxon>
        <taxon>Cytophagia</taxon>
        <taxon>Cytophagales</taxon>
        <taxon>Hymenobacteraceae</taxon>
        <taxon>Hymenobacter</taxon>
    </lineage>
</organism>
<dbReference type="Gene3D" id="3.30.300.180">
    <property type="match status" value="1"/>
</dbReference>
<feature type="binding site" evidence="8">
    <location>
        <position position="222"/>
    </location>
    <ligand>
        <name>ATP</name>
        <dbReference type="ChEBI" id="CHEBI:30616"/>
    </ligand>
</feature>
<feature type="region of interest" description="Disordered" evidence="12">
    <location>
        <begin position="95"/>
        <end position="169"/>
    </location>
</feature>
<keyword evidence="5 8" id="KW-0067">ATP-binding</keyword>
<evidence type="ECO:0000256" key="9">
    <source>
        <dbReference type="NCBIfam" id="TIGR00362"/>
    </source>
</evidence>
<dbReference type="Proteomes" id="UP001176429">
    <property type="component" value="Unassembled WGS sequence"/>
</dbReference>
<dbReference type="InterPro" id="IPR018312">
    <property type="entry name" value="Chromosome_initiator_DnaA_CS"/>
</dbReference>
<evidence type="ECO:0000256" key="2">
    <source>
        <dbReference type="ARBA" id="ARBA00022490"/>
    </source>
</evidence>
<proteinExistence type="inferred from homology"/>